<reference evidence="1" key="1">
    <citation type="submission" date="2019-10" db="EMBL/GenBank/DDBJ databases">
        <authorList>
            <consortium name="DOE Joint Genome Institute"/>
            <person name="Kuo A."/>
            <person name="Miyauchi S."/>
            <person name="Kiss E."/>
            <person name="Drula E."/>
            <person name="Kohler A."/>
            <person name="Sanchez-Garcia M."/>
            <person name="Andreopoulos B."/>
            <person name="Barry K.W."/>
            <person name="Bonito G."/>
            <person name="Buee M."/>
            <person name="Carver A."/>
            <person name="Chen C."/>
            <person name="Cichocki N."/>
            <person name="Clum A."/>
            <person name="Culley D."/>
            <person name="Crous P.W."/>
            <person name="Fauchery L."/>
            <person name="Girlanda M."/>
            <person name="Hayes R."/>
            <person name="Keri Z."/>
            <person name="LaButti K."/>
            <person name="Lipzen A."/>
            <person name="Lombard V."/>
            <person name="Magnuson J."/>
            <person name="Maillard F."/>
            <person name="Morin E."/>
            <person name="Murat C."/>
            <person name="Nolan M."/>
            <person name="Ohm R."/>
            <person name="Pangilinan J."/>
            <person name="Pereira M."/>
            <person name="Perotto S."/>
            <person name="Peter M."/>
            <person name="Riley R."/>
            <person name="Sitrit Y."/>
            <person name="Stielow B."/>
            <person name="Szollosi G."/>
            <person name="Zifcakova L."/>
            <person name="Stursova M."/>
            <person name="Spatafora J.W."/>
            <person name="Tedersoo L."/>
            <person name="Vaario L.-M."/>
            <person name="Yamada A."/>
            <person name="Yan M."/>
            <person name="Wang P."/>
            <person name="Xu J."/>
            <person name="Bruns T."/>
            <person name="Baldrian P."/>
            <person name="Vilgalys R."/>
            <person name="Henrissat B."/>
            <person name="Grigoriev I.V."/>
            <person name="Hibbett D."/>
            <person name="Nagy L.G."/>
            <person name="Martin F.M."/>
        </authorList>
    </citation>
    <scope>NUCLEOTIDE SEQUENCE</scope>
    <source>
        <strain evidence="1">BED1</strain>
    </source>
</reference>
<dbReference type="Proteomes" id="UP001194468">
    <property type="component" value="Unassembled WGS sequence"/>
</dbReference>
<organism evidence="1 2">
    <name type="scientific">Boletus edulis BED1</name>
    <dbReference type="NCBI Taxonomy" id="1328754"/>
    <lineage>
        <taxon>Eukaryota</taxon>
        <taxon>Fungi</taxon>
        <taxon>Dikarya</taxon>
        <taxon>Basidiomycota</taxon>
        <taxon>Agaricomycotina</taxon>
        <taxon>Agaricomycetes</taxon>
        <taxon>Agaricomycetidae</taxon>
        <taxon>Boletales</taxon>
        <taxon>Boletineae</taxon>
        <taxon>Boletaceae</taxon>
        <taxon>Boletoideae</taxon>
        <taxon>Boletus</taxon>
    </lineage>
</organism>
<name>A0AAD4G6T5_BOLED</name>
<reference evidence="1" key="2">
    <citation type="journal article" date="2020" name="Nat. Commun.">
        <title>Large-scale genome sequencing of mycorrhizal fungi provides insights into the early evolution of symbiotic traits.</title>
        <authorList>
            <person name="Miyauchi S."/>
            <person name="Kiss E."/>
            <person name="Kuo A."/>
            <person name="Drula E."/>
            <person name="Kohler A."/>
            <person name="Sanchez-Garcia M."/>
            <person name="Morin E."/>
            <person name="Andreopoulos B."/>
            <person name="Barry K.W."/>
            <person name="Bonito G."/>
            <person name="Buee M."/>
            <person name="Carver A."/>
            <person name="Chen C."/>
            <person name="Cichocki N."/>
            <person name="Clum A."/>
            <person name="Culley D."/>
            <person name="Crous P.W."/>
            <person name="Fauchery L."/>
            <person name="Girlanda M."/>
            <person name="Hayes R.D."/>
            <person name="Keri Z."/>
            <person name="LaButti K."/>
            <person name="Lipzen A."/>
            <person name="Lombard V."/>
            <person name="Magnuson J."/>
            <person name="Maillard F."/>
            <person name="Murat C."/>
            <person name="Nolan M."/>
            <person name="Ohm R.A."/>
            <person name="Pangilinan J."/>
            <person name="Pereira M.F."/>
            <person name="Perotto S."/>
            <person name="Peter M."/>
            <person name="Pfister S."/>
            <person name="Riley R."/>
            <person name="Sitrit Y."/>
            <person name="Stielow J.B."/>
            <person name="Szollosi G."/>
            <person name="Zifcakova L."/>
            <person name="Stursova M."/>
            <person name="Spatafora J.W."/>
            <person name="Tedersoo L."/>
            <person name="Vaario L.M."/>
            <person name="Yamada A."/>
            <person name="Yan M."/>
            <person name="Wang P."/>
            <person name="Xu J."/>
            <person name="Bruns T."/>
            <person name="Baldrian P."/>
            <person name="Vilgalys R."/>
            <person name="Dunand C."/>
            <person name="Henrissat B."/>
            <person name="Grigoriev I.V."/>
            <person name="Hibbett D."/>
            <person name="Nagy L.G."/>
            <person name="Martin F.M."/>
        </authorList>
    </citation>
    <scope>NUCLEOTIDE SEQUENCE</scope>
    <source>
        <strain evidence="1">BED1</strain>
    </source>
</reference>
<dbReference type="AlphaFoldDB" id="A0AAD4G6T5"/>
<keyword evidence="2" id="KW-1185">Reference proteome</keyword>
<evidence type="ECO:0000313" key="1">
    <source>
        <dbReference type="EMBL" id="KAF8422298.1"/>
    </source>
</evidence>
<accession>A0AAD4G6T5</accession>
<feature type="non-terminal residue" evidence="1">
    <location>
        <position position="1"/>
    </location>
</feature>
<gene>
    <name evidence="1" type="ORF">L210DRAFT_879968</name>
</gene>
<evidence type="ECO:0000313" key="2">
    <source>
        <dbReference type="Proteomes" id="UP001194468"/>
    </source>
</evidence>
<proteinExistence type="predicted"/>
<dbReference type="EMBL" id="WHUW01000129">
    <property type="protein sequence ID" value="KAF8422298.1"/>
    <property type="molecule type" value="Genomic_DNA"/>
</dbReference>
<comment type="caution">
    <text evidence="1">The sequence shown here is derived from an EMBL/GenBank/DDBJ whole genome shotgun (WGS) entry which is preliminary data.</text>
</comment>
<sequence>DFDLEEEERPASPPISAVADSLGVVIDRFLGAAIAFEGRETFLSWFESDPYSIYCKNNLYYPFADLEEWKMAKFLLMS</sequence>
<protein>
    <submittedName>
        <fullName evidence="1">Uncharacterized protein</fullName>
    </submittedName>
</protein>